<reference evidence="1" key="1">
    <citation type="journal article" date="2023" name="Comput. Struct. Biotechnol. J.">
        <title>Discovery of a novel marine Bacteroidetes with a rich repertoire of carbohydrate-active enzymes.</title>
        <authorList>
            <person name="Chen B."/>
            <person name="Liu G."/>
            <person name="Chen Q."/>
            <person name="Wang H."/>
            <person name="Liu L."/>
            <person name="Tang K."/>
        </authorList>
    </citation>
    <scope>NUCLEOTIDE SEQUENCE</scope>
    <source>
        <strain evidence="1">TK19036</strain>
    </source>
</reference>
<reference evidence="1" key="2">
    <citation type="journal article" date="2024" name="Antonie Van Leeuwenhoek">
        <title>Roseihalotalea indica gen. nov., sp. nov., a halophilic Bacteroidetes from mesopelagic Southwest Indian Ocean with higher carbohydrate metabolic potential.</title>
        <authorList>
            <person name="Chen B."/>
            <person name="Zhang M."/>
            <person name="Lin D."/>
            <person name="Ye J."/>
            <person name="Tang K."/>
        </authorList>
    </citation>
    <scope>NUCLEOTIDE SEQUENCE</scope>
    <source>
        <strain evidence="1">TK19036</strain>
    </source>
</reference>
<dbReference type="PANTHER" id="PTHR39550">
    <property type="entry name" value="SLL0658 PROTEIN"/>
    <property type="match status" value="1"/>
</dbReference>
<protein>
    <submittedName>
        <fullName evidence="1">DUF3368 domain-containing protein</fullName>
    </submittedName>
</protein>
<organism evidence="1">
    <name type="scientific">Roseihalotalea indica</name>
    <dbReference type="NCBI Taxonomy" id="2867963"/>
    <lineage>
        <taxon>Bacteria</taxon>
        <taxon>Pseudomonadati</taxon>
        <taxon>Bacteroidota</taxon>
        <taxon>Cytophagia</taxon>
        <taxon>Cytophagales</taxon>
        <taxon>Catalimonadaceae</taxon>
        <taxon>Roseihalotalea</taxon>
    </lineage>
</organism>
<evidence type="ECO:0000313" key="1">
    <source>
        <dbReference type="EMBL" id="WKN39433.1"/>
    </source>
</evidence>
<gene>
    <name evidence="1" type="ORF">K4G66_12095</name>
</gene>
<name>A0AA49GRY1_9BACT</name>
<sequence>MPENNVIISDTSCLILLDKIGQLELLKGVYQRIIITPEILNEFGKDLPDWIVVERPKDHSIQQVLEQTLDVGEASAIALAFQFPNATLIIDDLKARKVGKGLKLKFTGTLGVIVKAKEKGVIKSIKPIIKKLTQTDFRISENVIKEILKRSGE</sequence>
<proteinExistence type="predicted"/>
<accession>A0AA49GRY1</accession>
<dbReference type="AlphaFoldDB" id="A0AA49GRY1"/>
<dbReference type="PANTHER" id="PTHR39550:SF1">
    <property type="entry name" value="SLL0658 PROTEIN"/>
    <property type="match status" value="1"/>
</dbReference>
<dbReference type="InterPro" id="IPR021799">
    <property type="entry name" value="PIN-like_prokaryotic"/>
</dbReference>
<dbReference type="EMBL" id="CP120682">
    <property type="protein sequence ID" value="WKN39433.1"/>
    <property type="molecule type" value="Genomic_DNA"/>
</dbReference>
<dbReference type="Pfam" id="PF11848">
    <property type="entry name" value="DUF3368"/>
    <property type="match status" value="1"/>
</dbReference>